<evidence type="ECO:0000256" key="4">
    <source>
        <dbReference type="ARBA" id="ARBA00023163"/>
    </source>
</evidence>
<dbReference type="PANTHER" id="PTHR43133">
    <property type="entry name" value="RNA POLYMERASE ECF-TYPE SIGMA FACTO"/>
    <property type="match status" value="1"/>
</dbReference>
<dbReference type="SUPFAM" id="SSF88659">
    <property type="entry name" value="Sigma3 and sigma4 domains of RNA polymerase sigma factors"/>
    <property type="match status" value="1"/>
</dbReference>
<dbReference type="Gene3D" id="1.10.1740.10">
    <property type="match status" value="1"/>
</dbReference>
<feature type="domain" description="RNA polymerase sigma factor 70 region 4 type 2" evidence="6">
    <location>
        <begin position="115"/>
        <end position="164"/>
    </location>
</feature>
<sequence>MIEDIVQGDHAKYHELINQYSKHIFQVTYSVLHHVQDAEDAAQEAFVQIFKSLPQYRSEGFKTWITRIALNKAIDMKRKASRRVITEAGHENEVIHIPDRQADTVYQLLKKEKKQELLKKIRMLPPKYRDIIILYYLKENNYEQIAEECNIAVKTVESRLYRARIWIRQHWKEKEWRE</sequence>
<dbReference type="EMBL" id="CP127162">
    <property type="protein sequence ID" value="WIV17911.1"/>
    <property type="molecule type" value="Genomic_DNA"/>
</dbReference>
<dbReference type="Proteomes" id="UP001236415">
    <property type="component" value="Chromosome"/>
</dbReference>
<keyword evidence="4" id="KW-0804">Transcription</keyword>
<dbReference type="InterPro" id="IPR013249">
    <property type="entry name" value="RNA_pol_sigma70_r4_t2"/>
</dbReference>
<evidence type="ECO:0000259" key="6">
    <source>
        <dbReference type="Pfam" id="PF08281"/>
    </source>
</evidence>
<evidence type="ECO:0000256" key="3">
    <source>
        <dbReference type="ARBA" id="ARBA00023082"/>
    </source>
</evidence>
<dbReference type="SUPFAM" id="SSF88946">
    <property type="entry name" value="Sigma2 domain of RNA polymerase sigma factors"/>
    <property type="match status" value="1"/>
</dbReference>
<evidence type="ECO:0000256" key="2">
    <source>
        <dbReference type="ARBA" id="ARBA00023015"/>
    </source>
</evidence>
<dbReference type="PANTHER" id="PTHR43133:SF51">
    <property type="entry name" value="RNA POLYMERASE SIGMA FACTOR"/>
    <property type="match status" value="1"/>
</dbReference>
<evidence type="ECO:0000313" key="7">
    <source>
        <dbReference type="EMBL" id="WIV17911.1"/>
    </source>
</evidence>
<dbReference type="InterPro" id="IPR036388">
    <property type="entry name" value="WH-like_DNA-bd_sf"/>
</dbReference>
<dbReference type="InterPro" id="IPR007627">
    <property type="entry name" value="RNA_pol_sigma70_r2"/>
</dbReference>
<keyword evidence="8" id="KW-1185">Reference proteome</keyword>
<accession>A0ABY8X0D3</accession>
<keyword evidence="3" id="KW-0731">Sigma factor</keyword>
<evidence type="ECO:0000313" key="8">
    <source>
        <dbReference type="Proteomes" id="UP001236415"/>
    </source>
</evidence>
<dbReference type="Gene3D" id="1.10.10.10">
    <property type="entry name" value="Winged helix-like DNA-binding domain superfamily/Winged helix DNA-binding domain"/>
    <property type="match status" value="1"/>
</dbReference>
<comment type="similarity">
    <text evidence="1">Belongs to the sigma-70 factor family. ECF subfamily.</text>
</comment>
<dbReference type="InterPro" id="IPR013325">
    <property type="entry name" value="RNA_pol_sigma_r2"/>
</dbReference>
<name>A0ABY8X0D3_9BACL</name>
<keyword evidence="2" id="KW-0805">Transcription regulation</keyword>
<dbReference type="CDD" id="cd06171">
    <property type="entry name" value="Sigma70_r4"/>
    <property type="match status" value="1"/>
</dbReference>
<dbReference type="InterPro" id="IPR014284">
    <property type="entry name" value="RNA_pol_sigma-70_dom"/>
</dbReference>
<dbReference type="RefSeq" id="WP_285742759.1">
    <property type="nucleotide sequence ID" value="NZ_CP127162.1"/>
</dbReference>
<organism evidence="7 8">
    <name type="scientific">Paenibacillus polygoni</name>
    <dbReference type="NCBI Taxonomy" id="3050112"/>
    <lineage>
        <taxon>Bacteria</taxon>
        <taxon>Bacillati</taxon>
        <taxon>Bacillota</taxon>
        <taxon>Bacilli</taxon>
        <taxon>Bacillales</taxon>
        <taxon>Paenibacillaceae</taxon>
        <taxon>Paenibacillus</taxon>
    </lineage>
</organism>
<dbReference type="InterPro" id="IPR013324">
    <property type="entry name" value="RNA_pol_sigma_r3/r4-like"/>
</dbReference>
<proteinExistence type="inferred from homology"/>
<protein>
    <submittedName>
        <fullName evidence="7">RNA polymerase sigma factor</fullName>
    </submittedName>
</protein>
<feature type="domain" description="RNA polymerase sigma-70 region 2" evidence="5">
    <location>
        <begin position="16"/>
        <end position="83"/>
    </location>
</feature>
<dbReference type="NCBIfam" id="TIGR02937">
    <property type="entry name" value="sigma70-ECF"/>
    <property type="match status" value="1"/>
</dbReference>
<dbReference type="Pfam" id="PF04542">
    <property type="entry name" value="Sigma70_r2"/>
    <property type="match status" value="1"/>
</dbReference>
<dbReference type="Pfam" id="PF08281">
    <property type="entry name" value="Sigma70_r4_2"/>
    <property type="match status" value="1"/>
</dbReference>
<evidence type="ECO:0000259" key="5">
    <source>
        <dbReference type="Pfam" id="PF04542"/>
    </source>
</evidence>
<evidence type="ECO:0000256" key="1">
    <source>
        <dbReference type="ARBA" id="ARBA00010641"/>
    </source>
</evidence>
<gene>
    <name evidence="7" type="ORF">QPK24_16020</name>
</gene>
<dbReference type="InterPro" id="IPR039425">
    <property type="entry name" value="RNA_pol_sigma-70-like"/>
</dbReference>
<reference evidence="7 8" key="1">
    <citation type="submission" date="2023-06" db="EMBL/GenBank/DDBJ databases">
        <title>Paenibacillus polygonum sp. nov., an endophytic bacterium, isolated from Polygonum lapathifolium L. in Nanji Wetland National Nature Reserve, South of Poyang Lake, Jiangxi Province, China.</title>
        <authorList>
            <person name="Yu Z."/>
        </authorList>
    </citation>
    <scope>NUCLEOTIDE SEQUENCE [LARGE SCALE GENOMIC DNA]</scope>
    <source>
        <strain evidence="7 8">C31</strain>
    </source>
</reference>